<dbReference type="Proteomes" id="UP000189800">
    <property type="component" value="Unassembled WGS sequence"/>
</dbReference>
<reference evidence="1 2" key="1">
    <citation type="submission" date="2017-02" db="EMBL/GenBank/DDBJ databases">
        <title>Draft genome sequence of Moraxella pluranimalium CCUG 54913T type strain.</title>
        <authorList>
            <person name="Salva-Serra F."/>
            <person name="Engstrom-Jakobsson H."/>
            <person name="Thorell K."/>
            <person name="Jaen-Luchoro D."/>
            <person name="Gonzales-Siles L."/>
            <person name="Karlsson R."/>
            <person name="Yazdan S."/>
            <person name="Boulund F."/>
            <person name="Johnning A."/>
            <person name="Engstrand L."/>
            <person name="Kristiansson E."/>
            <person name="Moore E."/>
        </authorList>
    </citation>
    <scope>NUCLEOTIDE SEQUENCE [LARGE SCALE GENOMIC DNA]</scope>
    <source>
        <strain evidence="1 2">CCUG 54913</strain>
    </source>
</reference>
<name>A0A1T0CPG6_9GAMM</name>
<dbReference type="AlphaFoldDB" id="A0A1T0CPG6"/>
<keyword evidence="2" id="KW-1185">Reference proteome</keyword>
<organism evidence="1 2">
    <name type="scientific">Moraxella pluranimalium</name>
    <dbReference type="NCBI Taxonomy" id="470453"/>
    <lineage>
        <taxon>Bacteria</taxon>
        <taxon>Pseudomonadati</taxon>
        <taxon>Pseudomonadota</taxon>
        <taxon>Gammaproteobacteria</taxon>
        <taxon>Moraxellales</taxon>
        <taxon>Moraxellaceae</taxon>
        <taxon>Moraxella</taxon>
    </lineage>
</organism>
<dbReference type="RefSeq" id="WP_078254091.1">
    <property type="nucleotide sequence ID" value="NZ_MUYU01000012.1"/>
</dbReference>
<evidence type="ECO:0000313" key="1">
    <source>
        <dbReference type="EMBL" id="OOS24232.1"/>
    </source>
</evidence>
<gene>
    <name evidence="1" type="ORF">B0680_05490</name>
</gene>
<evidence type="ECO:0008006" key="3">
    <source>
        <dbReference type="Google" id="ProtNLM"/>
    </source>
</evidence>
<accession>A0A1T0CPG6</accession>
<comment type="caution">
    <text evidence="1">The sequence shown here is derived from an EMBL/GenBank/DDBJ whole genome shotgun (WGS) entry which is preliminary data.</text>
</comment>
<protein>
    <recommendedName>
        <fullName evidence="3">DUF3168 domain-containing protein</fullName>
    </recommendedName>
</protein>
<dbReference type="OrthoDB" id="6647807at2"/>
<dbReference type="STRING" id="470453.B0680_05490"/>
<dbReference type="EMBL" id="MUYU01000012">
    <property type="protein sequence ID" value="OOS24232.1"/>
    <property type="molecule type" value="Genomic_DNA"/>
</dbReference>
<proteinExistence type="predicted"/>
<evidence type="ECO:0000313" key="2">
    <source>
        <dbReference type="Proteomes" id="UP000189800"/>
    </source>
</evidence>
<sequence>MQAAEKIYSLLSDLVDGRVYPLYVPETSETADSYIVYQIIHTEPDNTLDGVTGHEWVRAQIDIYHDNYDDMLALASRVVGRLDSITPSNYLGVQHHYDSGQYRAIIEYEFWQTYF</sequence>